<name>A0A103DVH7_9BURK</name>
<dbReference type="EMBL" id="LOWA01000057">
    <property type="protein sequence ID" value="KVE23487.1"/>
    <property type="molecule type" value="Genomic_DNA"/>
</dbReference>
<evidence type="ECO:0000313" key="2">
    <source>
        <dbReference type="Proteomes" id="UP000062788"/>
    </source>
</evidence>
<gene>
    <name evidence="1" type="ORF">WS67_22635</name>
</gene>
<organism evidence="1 2">
    <name type="scientific">Burkholderia singularis</name>
    <dbReference type="NCBI Taxonomy" id="1503053"/>
    <lineage>
        <taxon>Bacteria</taxon>
        <taxon>Pseudomonadati</taxon>
        <taxon>Pseudomonadota</taxon>
        <taxon>Betaproteobacteria</taxon>
        <taxon>Burkholderiales</taxon>
        <taxon>Burkholderiaceae</taxon>
        <taxon>Burkholderia</taxon>
        <taxon>pseudomallei group</taxon>
    </lineage>
</organism>
<keyword evidence="2" id="KW-1185">Reference proteome</keyword>
<reference evidence="1 2" key="1">
    <citation type="submission" date="2015-11" db="EMBL/GenBank/DDBJ databases">
        <title>Expanding the genomic diversity of Burkholderia species for the development of highly accurate diagnostics.</title>
        <authorList>
            <person name="Sahl J."/>
            <person name="Keim P."/>
            <person name="Wagner D."/>
        </authorList>
    </citation>
    <scope>NUCLEOTIDE SEQUENCE [LARGE SCALE GENOMIC DNA]</scope>
    <source>
        <strain evidence="1 2">TSV85</strain>
    </source>
</reference>
<sequence>MIRHGAVRAVKPRAAAARGAWRVVGGGRRKAAGGRLPWPPFQSRIAGRLCARPGRKSAARQKGRCGIYRSGLLP</sequence>
<proteinExistence type="predicted"/>
<protein>
    <submittedName>
        <fullName evidence="1">Uncharacterized protein</fullName>
    </submittedName>
</protein>
<evidence type="ECO:0000313" key="1">
    <source>
        <dbReference type="EMBL" id="KVE23487.1"/>
    </source>
</evidence>
<comment type="caution">
    <text evidence="1">The sequence shown here is derived from an EMBL/GenBank/DDBJ whole genome shotgun (WGS) entry which is preliminary data.</text>
</comment>
<dbReference type="AlphaFoldDB" id="A0A103DVH7"/>
<accession>A0A103DVH7</accession>
<dbReference type="Proteomes" id="UP000062788">
    <property type="component" value="Unassembled WGS sequence"/>
</dbReference>